<dbReference type="GO" id="GO:0005634">
    <property type="term" value="C:nucleus"/>
    <property type="evidence" value="ECO:0007669"/>
    <property type="project" value="TreeGrafter"/>
</dbReference>
<keyword evidence="11" id="KW-1185">Reference proteome</keyword>
<dbReference type="EMBL" id="JBBPBK010000002">
    <property type="protein sequence ID" value="KAK9290664.1"/>
    <property type="molecule type" value="Genomic_DNA"/>
</dbReference>
<dbReference type="PROSITE" id="PS50157">
    <property type="entry name" value="ZINC_FINGER_C2H2_2"/>
    <property type="match status" value="3"/>
</dbReference>
<sequence>MADHEETQSQPPEGDDHVPSQSTEEKVHCSDSRPEPTSGEGKPPTSGKLVIKIKNPKSGGDEHSGEGSLQKLQSPAMEVRVCGICKKGFSSGRALGGHMRLHYSANRDEEDYLSAKKIQHCDETERNSMETDGKRTCPLCDKGFPSLKALFGHMRCHPERQWRGVQPPVPLPQNSCTSTVSEVTHKKNHDQVDSAAAATLSSPIDLSKSFSNWAATARRGRKRKDSSSSLKEQRPGDAAVASIGTNLKKQIPDGTRQRKELDSNDEICGEITTTKKNCHMEFADQMLKKITTTPRVIYKCSDCDKSFPTHQALGGHRSSHSRDKKSVLSVDKYALVDHSDAAEEGMIIHNADHNTTSQVDETTKEYEEEGEGGSKGQGLGGDERSQRTGTIEDAMSEEASPGEVSQTGNKVFDFDLNELPSVDDEEGVEVVFGQEWAQNYVQPL</sequence>
<dbReference type="PANTHER" id="PTHR45988:SF18">
    <property type="entry name" value="C2H2-TYPE ZINC FINGER FAMILY PROTEIN"/>
    <property type="match status" value="1"/>
</dbReference>
<keyword evidence="3 7" id="KW-0863">Zinc-finger</keyword>
<evidence type="ECO:0000256" key="1">
    <source>
        <dbReference type="ARBA" id="ARBA00022723"/>
    </source>
</evidence>
<dbReference type="GO" id="GO:0000976">
    <property type="term" value="F:transcription cis-regulatory region binding"/>
    <property type="evidence" value="ECO:0007669"/>
    <property type="project" value="TreeGrafter"/>
</dbReference>
<feature type="domain" description="C2H2-type" evidence="9">
    <location>
        <begin position="135"/>
        <end position="162"/>
    </location>
</feature>
<feature type="region of interest" description="Disordered" evidence="8">
    <location>
        <begin position="1"/>
        <end position="73"/>
    </location>
</feature>
<comment type="caution">
    <text evidence="10">The sequence shown here is derived from an EMBL/GenBank/DDBJ whole genome shotgun (WGS) entry which is preliminary data.</text>
</comment>
<evidence type="ECO:0000256" key="7">
    <source>
        <dbReference type="PROSITE-ProRule" id="PRU00042"/>
    </source>
</evidence>
<dbReference type="GO" id="GO:0003700">
    <property type="term" value="F:DNA-binding transcription factor activity"/>
    <property type="evidence" value="ECO:0007669"/>
    <property type="project" value="InterPro"/>
</dbReference>
<keyword evidence="5" id="KW-0805">Transcription regulation</keyword>
<dbReference type="InterPro" id="IPR036236">
    <property type="entry name" value="Znf_C2H2_sf"/>
</dbReference>
<feature type="compositionally biased region" description="Basic and acidic residues" evidence="8">
    <location>
        <begin position="14"/>
        <end position="34"/>
    </location>
</feature>
<reference evidence="10 11" key="1">
    <citation type="journal article" date="2024" name="Plant J.">
        <title>Genome sequences and population genomics reveal climatic adaptation and genomic divergence between two closely related sweetgum species.</title>
        <authorList>
            <person name="Xu W.Q."/>
            <person name="Ren C.Q."/>
            <person name="Zhang X.Y."/>
            <person name="Comes H.P."/>
            <person name="Liu X.H."/>
            <person name="Li Y.G."/>
            <person name="Kettle C.J."/>
            <person name="Jalonen R."/>
            <person name="Gaisberger H."/>
            <person name="Ma Y.Z."/>
            <person name="Qiu Y.X."/>
        </authorList>
    </citation>
    <scope>NUCLEOTIDE SEQUENCE [LARGE SCALE GENOMIC DNA]</scope>
    <source>
        <strain evidence="10">Hangzhou</strain>
    </source>
</reference>
<evidence type="ECO:0000256" key="6">
    <source>
        <dbReference type="ARBA" id="ARBA00023163"/>
    </source>
</evidence>
<evidence type="ECO:0000313" key="10">
    <source>
        <dbReference type="EMBL" id="KAK9290664.1"/>
    </source>
</evidence>
<dbReference type="SUPFAM" id="SSF57667">
    <property type="entry name" value="beta-beta-alpha zinc fingers"/>
    <property type="match status" value="1"/>
</dbReference>
<feature type="domain" description="C2H2-type" evidence="9">
    <location>
        <begin position="80"/>
        <end position="107"/>
    </location>
</feature>
<protein>
    <recommendedName>
        <fullName evidence="9">C2H2-type domain-containing protein</fullName>
    </recommendedName>
</protein>
<keyword evidence="1" id="KW-0479">Metal-binding</keyword>
<feature type="region of interest" description="Disordered" evidence="8">
    <location>
        <begin position="217"/>
        <end position="247"/>
    </location>
</feature>
<dbReference type="InterPro" id="IPR013087">
    <property type="entry name" value="Znf_C2H2_type"/>
</dbReference>
<evidence type="ECO:0000313" key="11">
    <source>
        <dbReference type="Proteomes" id="UP001415857"/>
    </source>
</evidence>
<evidence type="ECO:0000256" key="8">
    <source>
        <dbReference type="SAM" id="MobiDB-lite"/>
    </source>
</evidence>
<name>A0AAP0X2J9_LIQFO</name>
<accession>A0AAP0X2J9</accession>
<dbReference type="AlphaFoldDB" id="A0AAP0X2J9"/>
<evidence type="ECO:0000259" key="9">
    <source>
        <dbReference type="PROSITE" id="PS50157"/>
    </source>
</evidence>
<dbReference type="Proteomes" id="UP001415857">
    <property type="component" value="Unassembled WGS sequence"/>
</dbReference>
<dbReference type="InterPro" id="IPR044653">
    <property type="entry name" value="AZF1/2/3-like"/>
</dbReference>
<feature type="domain" description="C2H2-type" evidence="9">
    <location>
        <begin position="298"/>
        <end position="325"/>
    </location>
</feature>
<evidence type="ECO:0000256" key="4">
    <source>
        <dbReference type="ARBA" id="ARBA00022833"/>
    </source>
</evidence>
<dbReference type="PANTHER" id="PTHR45988">
    <property type="entry name" value="C2H2 TYPE ZINC FINGER TRANSCRIPTION FACTOR FAMILY-RELATED"/>
    <property type="match status" value="1"/>
</dbReference>
<proteinExistence type="predicted"/>
<keyword evidence="6" id="KW-0804">Transcription</keyword>
<evidence type="ECO:0000256" key="2">
    <source>
        <dbReference type="ARBA" id="ARBA00022737"/>
    </source>
</evidence>
<dbReference type="SMART" id="SM00355">
    <property type="entry name" value="ZnF_C2H2"/>
    <property type="match status" value="3"/>
</dbReference>
<evidence type="ECO:0000256" key="5">
    <source>
        <dbReference type="ARBA" id="ARBA00023015"/>
    </source>
</evidence>
<evidence type="ECO:0000256" key="3">
    <source>
        <dbReference type="ARBA" id="ARBA00022771"/>
    </source>
</evidence>
<dbReference type="PROSITE" id="PS00028">
    <property type="entry name" value="ZINC_FINGER_C2H2_1"/>
    <property type="match status" value="3"/>
</dbReference>
<dbReference type="GO" id="GO:0008270">
    <property type="term" value="F:zinc ion binding"/>
    <property type="evidence" value="ECO:0007669"/>
    <property type="project" value="UniProtKB-KW"/>
</dbReference>
<keyword evidence="4" id="KW-0862">Zinc</keyword>
<dbReference type="Pfam" id="PF13912">
    <property type="entry name" value="zf-C2H2_6"/>
    <property type="match status" value="3"/>
</dbReference>
<feature type="region of interest" description="Disordered" evidence="8">
    <location>
        <begin position="355"/>
        <end position="409"/>
    </location>
</feature>
<dbReference type="Gene3D" id="3.30.160.60">
    <property type="entry name" value="Classic Zinc Finger"/>
    <property type="match status" value="2"/>
</dbReference>
<keyword evidence="2" id="KW-0677">Repeat</keyword>
<gene>
    <name evidence="10" type="ORF">L1049_008837</name>
</gene>
<organism evidence="10 11">
    <name type="scientific">Liquidambar formosana</name>
    <name type="common">Formosan gum</name>
    <dbReference type="NCBI Taxonomy" id="63359"/>
    <lineage>
        <taxon>Eukaryota</taxon>
        <taxon>Viridiplantae</taxon>
        <taxon>Streptophyta</taxon>
        <taxon>Embryophyta</taxon>
        <taxon>Tracheophyta</taxon>
        <taxon>Spermatophyta</taxon>
        <taxon>Magnoliopsida</taxon>
        <taxon>eudicotyledons</taxon>
        <taxon>Gunneridae</taxon>
        <taxon>Pentapetalae</taxon>
        <taxon>Saxifragales</taxon>
        <taxon>Altingiaceae</taxon>
        <taxon>Liquidambar</taxon>
    </lineage>
</organism>